<dbReference type="InterPro" id="IPR013830">
    <property type="entry name" value="SGNH_hydro"/>
</dbReference>
<evidence type="ECO:0000313" key="2">
    <source>
        <dbReference type="EMBL" id="MBA8802466.1"/>
    </source>
</evidence>
<dbReference type="CDD" id="cd01832">
    <property type="entry name" value="SGNH_hydrolase_like_1"/>
    <property type="match status" value="1"/>
</dbReference>
<dbReference type="SUPFAM" id="SSF52266">
    <property type="entry name" value="SGNH hydrolase"/>
    <property type="match status" value="1"/>
</dbReference>
<evidence type="ECO:0000259" key="1">
    <source>
        <dbReference type="Pfam" id="PF13472"/>
    </source>
</evidence>
<reference evidence="2 3" key="1">
    <citation type="submission" date="2020-07" db="EMBL/GenBank/DDBJ databases">
        <title>Sequencing the genomes of 1000 actinobacteria strains.</title>
        <authorList>
            <person name="Klenk H.-P."/>
        </authorList>
    </citation>
    <scope>NUCLEOTIDE SEQUENCE [LARGE SCALE GENOMIC DNA]</scope>
    <source>
        <strain evidence="2 3">DSM 21349</strain>
    </source>
</reference>
<name>A0A7W3P8J8_9ACTN</name>
<evidence type="ECO:0000313" key="3">
    <source>
        <dbReference type="Proteomes" id="UP000580910"/>
    </source>
</evidence>
<dbReference type="PANTHER" id="PTHR43784:SF2">
    <property type="entry name" value="GDSL-LIKE LIPASE_ACYLHYDROLASE, PUTATIVE (AFU_ORTHOLOGUE AFUA_2G00820)-RELATED"/>
    <property type="match status" value="1"/>
</dbReference>
<dbReference type="Proteomes" id="UP000580910">
    <property type="component" value="Unassembled WGS sequence"/>
</dbReference>
<proteinExistence type="predicted"/>
<comment type="caution">
    <text evidence="2">The sequence shown here is derived from an EMBL/GenBank/DDBJ whole genome shotgun (WGS) entry which is preliminary data.</text>
</comment>
<organism evidence="2 3">
    <name type="scientific">Nocardioides ginsengisegetis</name>
    <dbReference type="NCBI Taxonomy" id="661491"/>
    <lineage>
        <taxon>Bacteria</taxon>
        <taxon>Bacillati</taxon>
        <taxon>Actinomycetota</taxon>
        <taxon>Actinomycetes</taxon>
        <taxon>Propionibacteriales</taxon>
        <taxon>Nocardioidaceae</taxon>
        <taxon>Nocardioides</taxon>
    </lineage>
</organism>
<sequence length="255" mass="28216">MTTQADYIRFAALGDSATLGLDDPVDRGWRGWARLLSDAIATAHQVSFCNLALPGATVSEVREHQLPLALAHRPVIASLVVGLNDAMRSTWDARRIREDLLHCARELAESGAMVITARFHDHGRAIGLPGFLARPLARRIAELNGIYDEVHELYGVLRIDLGPDGAAAHRDFWAHDRLHPSELGHRHVAVRVARLLNAEGLEFELPSLVCTGPRVGRVKGAQVLATEAAPWIARRIRDLTPHAGRLLVRQVRLRW</sequence>
<dbReference type="AlphaFoldDB" id="A0A7W3P8J8"/>
<accession>A0A7W3P8J8</accession>
<dbReference type="InterPro" id="IPR036514">
    <property type="entry name" value="SGNH_hydro_sf"/>
</dbReference>
<keyword evidence="3" id="KW-1185">Reference proteome</keyword>
<dbReference type="Gene3D" id="3.40.50.1110">
    <property type="entry name" value="SGNH hydrolase"/>
    <property type="match status" value="1"/>
</dbReference>
<gene>
    <name evidence="2" type="ORF">FB382_000757</name>
</gene>
<dbReference type="InterPro" id="IPR053140">
    <property type="entry name" value="GDSL_Rv0518-like"/>
</dbReference>
<protein>
    <submittedName>
        <fullName evidence="2">Lysophospholipase L1-like esterase</fullName>
    </submittedName>
</protein>
<feature type="domain" description="SGNH hydrolase-type esterase" evidence="1">
    <location>
        <begin position="12"/>
        <end position="186"/>
    </location>
</feature>
<dbReference type="PANTHER" id="PTHR43784">
    <property type="entry name" value="GDSL-LIKE LIPASE/ACYLHYDROLASE, PUTATIVE (AFU_ORTHOLOGUE AFUA_2G00820)-RELATED"/>
    <property type="match status" value="1"/>
</dbReference>
<dbReference type="EMBL" id="JACGXA010000001">
    <property type="protein sequence ID" value="MBA8802466.1"/>
    <property type="molecule type" value="Genomic_DNA"/>
</dbReference>
<dbReference type="RefSeq" id="WP_182536932.1">
    <property type="nucleotide sequence ID" value="NZ_JACGXA010000001.1"/>
</dbReference>
<dbReference type="Pfam" id="PF13472">
    <property type="entry name" value="Lipase_GDSL_2"/>
    <property type="match status" value="1"/>
</dbReference>